<dbReference type="AlphaFoldDB" id="A0A6A6FFY6"/>
<evidence type="ECO:0000313" key="1">
    <source>
        <dbReference type="EMBL" id="KAF2212224.1"/>
    </source>
</evidence>
<evidence type="ECO:0000313" key="2">
    <source>
        <dbReference type="Proteomes" id="UP000799539"/>
    </source>
</evidence>
<reference evidence="1" key="1">
    <citation type="journal article" date="2020" name="Stud. Mycol.">
        <title>101 Dothideomycetes genomes: a test case for predicting lifestyles and emergence of pathogens.</title>
        <authorList>
            <person name="Haridas S."/>
            <person name="Albert R."/>
            <person name="Binder M."/>
            <person name="Bloem J."/>
            <person name="Labutti K."/>
            <person name="Salamov A."/>
            <person name="Andreopoulos B."/>
            <person name="Baker S."/>
            <person name="Barry K."/>
            <person name="Bills G."/>
            <person name="Bluhm B."/>
            <person name="Cannon C."/>
            <person name="Castanera R."/>
            <person name="Culley D."/>
            <person name="Daum C."/>
            <person name="Ezra D."/>
            <person name="Gonzalez J."/>
            <person name="Henrissat B."/>
            <person name="Kuo A."/>
            <person name="Liang C."/>
            <person name="Lipzen A."/>
            <person name="Lutzoni F."/>
            <person name="Magnuson J."/>
            <person name="Mondo S."/>
            <person name="Nolan M."/>
            <person name="Ohm R."/>
            <person name="Pangilinan J."/>
            <person name="Park H.-J."/>
            <person name="Ramirez L."/>
            <person name="Alfaro M."/>
            <person name="Sun H."/>
            <person name="Tritt A."/>
            <person name="Yoshinaga Y."/>
            <person name="Zwiers L.-H."/>
            <person name="Turgeon B."/>
            <person name="Goodwin S."/>
            <person name="Spatafora J."/>
            <person name="Crous P."/>
            <person name="Grigoriev I."/>
        </authorList>
    </citation>
    <scope>NUCLEOTIDE SEQUENCE</scope>
    <source>
        <strain evidence="1">SCOH1-5</strain>
    </source>
</reference>
<keyword evidence="2" id="KW-1185">Reference proteome</keyword>
<name>A0A6A6FFY6_9PEZI</name>
<organism evidence="1 2">
    <name type="scientific">Cercospora zeae-maydis SCOH1-5</name>
    <dbReference type="NCBI Taxonomy" id="717836"/>
    <lineage>
        <taxon>Eukaryota</taxon>
        <taxon>Fungi</taxon>
        <taxon>Dikarya</taxon>
        <taxon>Ascomycota</taxon>
        <taxon>Pezizomycotina</taxon>
        <taxon>Dothideomycetes</taxon>
        <taxon>Dothideomycetidae</taxon>
        <taxon>Mycosphaerellales</taxon>
        <taxon>Mycosphaerellaceae</taxon>
        <taxon>Cercospora</taxon>
    </lineage>
</organism>
<gene>
    <name evidence="1" type="ORF">CERZMDRAFT_84604</name>
</gene>
<protein>
    <submittedName>
        <fullName evidence="1">Uncharacterized protein</fullName>
    </submittedName>
</protein>
<proteinExistence type="predicted"/>
<dbReference type="EMBL" id="ML992673">
    <property type="protein sequence ID" value="KAF2212224.1"/>
    <property type="molecule type" value="Genomic_DNA"/>
</dbReference>
<sequence length="141" mass="15885">MIVTRNFCPASTVPMSGKQVFVLGGNFRTFRKKVRPADSRPFKEMLPVSISWSSWCTAAVAIVAEDAYNYRSKRQSCHQSILPPPTGNYTADRLVDDLQRPQEYAAAAAVRPRLLGRKIEALKLRYIAKVKASSNIKKKRK</sequence>
<accession>A0A6A6FFY6</accession>
<dbReference type="Proteomes" id="UP000799539">
    <property type="component" value="Unassembled WGS sequence"/>
</dbReference>